<dbReference type="AlphaFoldDB" id="A0A3R8QLJ6"/>
<comment type="caution">
    <text evidence="2">The sequence shown here is derived from an EMBL/GenBank/DDBJ whole genome shotgun (WGS) entry which is preliminary data.</text>
</comment>
<name>A0A3R8QLJ6_9CORY</name>
<protein>
    <submittedName>
        <fullName evidence="2">Uncharacterized protein</fullName>
    </submittedName>
</protein>
<accession>A0A3R8QLJ6</accession>
<evidence type="ECO:0000313" key="3">
    <source>
        <dbReference type="Proteomes" id="UP000276526"/>
    </source>
</evidence>
<evidence type="ECO:0000313" key="2">
    <source>
        <dbReference type="EMBL" id="RRO85720.1"/>
    </source>
</evidence>
<evidence type="ECO:0000256" key="1">
    <source>
        <dbReference type="SAM" id="MobiDB-lite"/>
    </source>
</evidence>
<proteinExistence type="predicted"/>
<dbReference type="Proteomes" id="UP000276526">
    <property type="component" value="Unassembled WGS sequence"/>
</dbReference>
<dbReference type="RefSeq" id="WP_125175295.1">
    <property type="nucleotide sequence ID" value="NZ_JAUKFU010000001.1"/>
</dbReference>
<reference evidence="2 3" key="1">
    <citation type="submission" date="2018-01" db="EMBL/GenBank/DDBJ databases">
        <title>Twenty Corynebacterium bovis Genomes.</title>
        <authorList>
            <person name="Gulvik C.A."/>
        </authorList>
    </citation>
    <scope>NUCLEOTIDE SEQUENCE [LARGE SCALE GENOMIC DNA]</scope>
    <source>
        <strain evidence="2 3">F6900</strain>
    </source>
</reference>
<feature type="compositionally biased region" description="Acidic residues" evidence="1">
    <location>
        <begin position="253"/>
        <end position="274"/>
    </location>
</feature>
<organism evidence="2 3">
    <name type="scientific">Corynebacterium bovis</name>
    <dbReference type="NCBI Taxonomy" id="36808"/>
    <lineage>
        <taxon>Bacteria</taxon>
        <taxon>Bacillati</taxon>
        <taxon>Actinomycetota</taxon>
        <taxon>Actinomycetes</taxon>
        <taxon>Mycobacteriales</taxon>
        <taxon>Corynebacteriaceae</taxon>
        <taxon>Corynebacterium</taxon>
    </lineage>
</organism>
<dbReference type="EMBL" id="PQNK01000018">
    <property type="protein sequence ID" value="RRO85720.1"/>
    <property type="molecule type" value="Genomic_DNA"/>
</dbReference>
<feature type="region of interest" description="Disordered" evidence="1">
    <location>
        <begin position="237"/>
        <end position="282"/>
    </location>
</feature>
<gene>
    <name evidence="2" type="ORF">CXF48_09720</name>
</gene>
<sequence length="282" mass="29418">MGTHSNDADNARFREIEGLVTAPETKARLQAATTASEVRAIAAELGVNTSSHSRDMGKFIFKLKMIGVDLPAMAKAEAAARRAEAAQAGEALACRAGGLPVVRLWSAAVESGEDAESTGAFAIVDAEGAAVWYGSFHPRFEKIRVAGDLVSAEQSAADKAVYVAYRARAAAGVDEVALWLTSTCPELDVAALRAAGGRLGVAVDVSVDDADLSAVEMAQMPGWRALKDVAEEELVRLVDTDTDDNTDSTVDGGTEDTEGETGDTDDADRDDEQAEAAGGDAR</sequence>